<dbReference type="GO" id="GO:0008173">
    <property type="term" value="F:RNA methyltransferase activity"/>
    <property type="evidence" value="ECO:0007669"/>
    <property type="project" value="InterPro"/>
</dbReference>
<evidence type="ECO:0000313" key="7">
    <source>
        <dbReference type="EMBL" id="QCO56588.1"/>
    </source>
</evidence>
<protein>
    <submittedName>
        <fullName evidence="7">Methyltransferase domain-containing protein</fullName>
    </submittedName>
</protein>
<dbReference type="CDD" id="cd02440">
    <property type="entry name" value="AdoMet_MTases"/>
    <property type="match status" value="1"/>
</dbReference>
<evidence type="ECO:0000256" key="1">
    <source>
        <dbReference type="ARBA" id="ARBA00022603"/>
    </source>
</evidence>
<dbReference type="GO" id="GO:0006355">
    <property type="term" value="P:regulation of DNA-templated transcription"/>
    <property type="evidence" value="ECO:0007669"/>
    <property type="project" value="InterPro"/>
</dbReference>
<gene>
    <name evidence="7" type="ORF">EOK75_10415</name>
</gene>
<proteinExistence type="inferred from homology"/>
<dbReference type="PROSITE" id="PS51686">
    <property type="entry name" value="SAM_MT_RSMB_NOP"/>
    <property type="match status" value="1"/>
</dbReference>
<dbReference type="InterPro" id="IPR049560">
    <property type="entry name" value="MeTrfase_RsmB-F_NOP2_cat"/>
</dbReference>
<evidence type="ECO:0000256" key="5">
    <source>
        <dbReference type="PROSITE-ProRule" id="PRU01023"/>
    </source>
</evidence>
<dbReference type="Proteomes" id="UP000298631">
    <property type="component" value="Chromosome"/>
</dbReference>
<feature type="active site" description="Nucleophile" evidence="5">
    <location>
        <position position="355"/>
    </location>
</feature>
<feature type="binding site" evidence="5">
    <location>
        <position position="302"/>
    </location>
    <ligand>
        <name>S-adenosyl-L-methionine</name>
        <dbReference type="ChEBI" id="CHEBI:59789"/>
    </ligand>
</feature>
<dbReference type="InterPro" id="IPR006027">
    <property type="entry name" value="NusB_RsmB_TIM44"/>
</dbReference>
<dbReference type="PANTHER" id="PTHR22807">
    <property type="entry name" value="NOP2 YEAST -RELATED NOL1/NOP2/FMU SUN DOMAIN-CONTAINING"/>
    <property type="match status" value="1"/>
</dbReference>
<evidence type="ECO:0000259" key="6">
    <source>
        <dbReference type="PROSITE" id="PS51686"/>
    </source>
</evidence>
<feature type="binding site" evidence="5">
    <location>
        <begin position="239"/>
        <end position="245"/>
    </location>
    <ligand>
        <name>S-adenosyl-L-methionine</name>
        <dbReference type="ChEBI" id="CHEBI:59789"/>
    </ligand>
</feature>
<organism evidence="7 8">
    <name type="scientific">Pseudorhodobacter turbinis</name>
    <dbReference type="NCBI Taxonomy" id="2500533"/>
    <lineage>
        <taxon>Bacteria</taxon>
        <taxon>Pseudomonadati</taxon>
        <taxon>Pseudomonadota</taxon>
        <taxon>Alphaproteobacteria</taxon>
        <taxon>Rhodobacterales</taxon>
        <taxon>Paracoccaceae</taxon>
        <taxon>Pseudorhodobacter</taxon>
    </lineage>
</organism>
<accession>A0A4P8EI14</accession>
<feature type="domain" description="SAM-dependent MTase RsmB/NOP-type" evidence="6">
    <location>
        <begin position="134"/>
        <end position="421"/>
    </location>
</feature>
<comment type="similarity">
    <text evidence="5">Belongs to the class I-like SAM-binding methyltransferase superfamily. RsmB/NOP family.</text>
</comment>
<feature type="binding site" evidence="5">
    <location>
        <position position="286"/>
    </location>
    <ligand>
        <name>S-adenosyl-L-methionine</name>
        <dbReference type="ChEBI" id="CHEBI:59789"/>
    </ligand>
</feature>
<dbReference type="Pfam" id="PF01029">
    <property type="entry name" value="NusB"/>
    <property type="match status" value="1"/>
</dbReference>
<evidence type="ECO:0000256" key="2">
    <source>
        <dbReference type="ARBA" id="ARBA00022679"/>
    </source>
</evidence>
<sequence length="423" mass="45056">MAVDGTTARGAALALLDAVLEDGAQLSQALEADGSPIAGLSPSDRARAQRLVLTTLRHIEQADKVLKPYLRKSPPALVRNVLRLGVVELAVDGSAAHGVVNAMVDLVRHGNRTQHMTGLVNAVLRKVSDMPEPFAKMPPQKMPQWLRQPLVHRWGRDVVSAIEAVQAQTPPLDLTPKSTPPEIEGAAVLPTGSLRISRSVQVSNLPGFETGDWWVQDAAAALAARLLDAQDGEEVLDLCAAPGGKTLQIAATGAKVTALDISSPRLARLHENLARTGLSAKIITTDALHWTPDALYDAVLLDAPCSATGTLRRHPDLPFAKDGSDIPELVELQAALIDRALGFLKPGGRLVFCTCSLLAEEGEDQLTAALSRHPNLTVEAPTLAGIAPEWITEGGGLRLRPDYWAETGGMDGFFMARLRTPAT</sequence>
<dbReference type="Gene3D" id="3.40.50.150">
    <property type="entry name" value="Vaccinia Virus protein VP39"/>
    <property type="match status" value="1"/>
</dbReference>
<dbReference type="SUPFAM" id="SSF48013">
    <property type="entry name" value="NusB-like"/>
    <property type="match status" value="1"/>
</dbReference>
<dbReference type="Pfam" id="PF01189">
    <property type="entry name" value="Methyltr_RsmB-F"/>
    <property type="match status" value="1"/>
</dbReference>
<evidence type="ECO:0000256" key="3">
    <source>
        <dbReference type="ARBA" id="ARBA00022691"/>
    </source>
</evidence>
<feature type="binding site" evidence="5">
    <location>
        <position position="260"/>
    </location>
    <ligand>
        <name>S-adenosyl-L-methionine</name>
        <dbReference type="ChEBI" id="CHEBI:59789"/>
    </ligand>
</feature>
<dbReference type="GO" id="GO:0001510">
    <property type="term" value="P:RNA methylation"/>
    <property type="evidence" value="ECO:0007669"/>
    <property type="project" value="InterPro"/>
</dbReference>
<dbReference type="AlphaFoldDB" id="A0A4P8EI14"/>
<dbReference type="SUPFAM" id="SSF53335">
    <property type="entry name" value="S-adenosyl-L-methionine-dependent methyltransferases"/>
    <property type="match status" value="1"/>
</dbReference>
<name>A0A4P8EI14_9RHOB</name>
<dbReference type="RefSeq" id="WP_137194368.1">
    <property type="nucleotide sequence ID" value="NZ_CP039964.1"/>
</dbReference>
<dbReference type="EMBL" id="CP039964">
    <property type="protein sequence ID" value="QCO56588.1"/>
    <property type="molecule type" value="Genomic_DNA"/>
</dbReference>
<dbReference type="GO" id="GO:0003723">
    <property type="term" value="F:RNA binding"/>
    <property type="evidence" value="ECO:0007669"/>
    <property type="project" value="UniProtKB-UniRule"/>
</dbReference>
<dbReference type="KEGG" id="pseb:EOK75_10415"/>
<dbReference type="Gene3D" id="1.10.940.10">
    <property type="entry name" value="NusB-like"/>
    <property type="match status" value="1"/>
</dbReference>
<dbReference type="PANTHER" id="PTHR22807:SF61">
    <property type="entry name" value="NOL1_NOP2_SUN FAMILY PROTEIN _ ANTITERMINATION NUSB DOMAIN-CONTAINING PROTEIN"/>
    <property type="match status" value="1"/>
</dbReference>
<evidence type="ECO:0000256" key="4">
    <source>
        <dbReference type="ARBA" id="ARBA00022884"/>
    </source>
</evidence>
<keyword evidence="4 5" id="KW-0694">RNA-binding</keyword>
<reference evidence="7 8" key="1">
    <citation type="submission" date="2019-05" db="EMBL/GenBank/DDBJ databases">
        <title>Pseudorhodobacter turbinis sp. nov., isolated from the gut of the Korean turban shell.</title>
        <authorList>
            <person name="Jeong Y.-S."/>
            <person name="Kang W.-R."/>
            <person name="Bae J.-W."/>
        </authorList>
    </citation>
    <scope>NUCLEOTIDE SEQUENCE [LARGE SCALE GENOMIC DNA]</scope>
    <source>
        <strain evidence="7 8">S12M18</strain>
    </source>
</reference>
<dbReference type="InterPro" id="IPR001678">
    <property type="entry name" value="MeTrfase_RsmB-F_NOP2_dom"/>
</dbReference>
<keyword evidence="3 5" id="KW-0949">S-adenosyl-L-methionine</keyword>
<dbReference type="PRINTS" id="PR02008">
    <property type="entry name" value="RCMTFAMILY"/>
</dbReference>
<keyword evidence="8" id="KW-1185">Reference proteome</keyword>
<keyword evidence="1 5" id="KW-0489">Methyltransferase</keyword>
<dbReference type="InterPro" id="IPR029063">
    <property type="entry name" value="SAM-dependent_MTases_sf"/>
</dbReference>
<keyword evidence="2 5" id="KW-0808">Transferase</keyword>
<dbReference type="InterPro" id="IPR035926">
    <property type="entry name" value="NusB-like_sf"/>
</dbReference>
<evidence type="ECO:0000313" key="8">
    <source>
        <dbReference type="Proteomes" id="UP000298631"/>
    </source>
</evidence>
<dbReference type="OrthoDB" id="9810297at2"/>
<dbReference type="InterPro" id="IPR023267">
    <property type="entry name" value="RCMT"/>
</dbReference>